<organism evidence="1 2">
    <name type="scientific">Amycolatopsis tolypomycina</name>
    <dbReference type="NCBI Taxonomy" id="208445"/>
    <lineage>
        <taxon>Bacteria</taxon>
        <taxon>Bacillati</taxon>
        <taxon>Actinomycetota</taxon>
        <taxon>Actinomycetes</taxon>
        <taxon>Pseudonocardiales</taxon>
        <taxon>Pseudonocardiaceae</taxon>
        <taxon>Amycolatopsis</taxon>
    </lineage>
</organism>
<dbReference type="Gene3D" id="3.30.450.410">
    <property type="match status" value="1"/>
</dbReference>
<dbReference type="SUPFAM" id="SSF160387">
    <property type="entry name" value="NosL/MerB-like"/>
    <property type="match status" value="1"/>
</dbReference>
<dbReference type="GO" id="GO:0018836">
    <property type="term" value="F:alkylmercury lyase activity"/>
    <property type="evidence" value="ECO:0007669"/>
    <property type="project" value="InterPro"/>
</dbReference>
<dbReference type="Proteomes" id="UP000199622">
    <property type="component" value="Unassembled WGS sequence"/>
</dbReference>
<dbReference type="InterPro" id="IPR004927">
    <property type="entry name" value="MerB"/>
</dbReference>
<dbReference type="OrthoDB" id="7185309at2"/>
<proteinExistence type="predicted"/>
<dbReference type="InterPro" id="IPR053717">
    <property type="entry name" value="MerB_lyase_sf"/>
</dbReference>
<gene>
    <name evidence="1" type="ORF">SAMN04489727_2003</name>
</gene>
<accession>A0A1H4JMS8</accession>
<keyword evidence="1" id="KW-0456">Lyase</keyword>
<dbReference type="EMBL" id="FNSO01000003">
    <property type="protein sequence ID" value="SEB46998.1"/>
    <property type="molecule type" value="Genomic_DNA"/>
</dbReference>
<dbReference type="Pfam" id="PF03243">
    <property type="entry name" value="MerB"/>
    <property type="match status" value="1"/>
</dbReference>
<dbReference type="AlphaFoldDB" id="A0A1H4JMS8"/>
<reference evidence="2" key="1">
    <citation type="submission" date="2016-10" db="EMBL/GenBank/DDBJ databases">
        <authorList>
            <person name="Varghese N."/>
            <person name="Submissions S."/>
        </authorList>
    </citation>
    <scope>NUCLEOTIDE SEQUENCE [LARGE SCALE GENOMIC DNA]</scope>
    <source>
        <strain evidence="2">DSM 44544</strain>
    </source>
</reference>
<evidence type="ECO:0000313" key="1">
    <source>
        <dbReference type="EMBL" id="SEB46998.1"/>
    </source>
</evidence>
<keyword evidence="2" id="KW-1185">Reference proteome</keyword>
<dbReference type="RefSeq" id="WP_091305593.1">
    <property type="nucleotide sequence ID" value="NZ_FNSO01000003.1"/>
</dbReference>
<evidence type="ECO:0000313" key="2">
    <source>
        <dbReference type="Proteomes" id="UP000199622"/>
    </source>
</evidence>
<sequence>MKIDILHVPDCPNLSLLQQRLHQALDTAIDDPTMAVSTVVIPDLEAATATGMTGSPTLLIDGTDPFAEAGSGPSLSCRLYRDPDGRVTGAPSVAALRDALVGHAGSGSPCDAGPCCTSASHETPPRSLQDWRARAAPADPAERAIHHTILRSFATTGAAPGPTTLDHVAAPFGTSASAVLRQLHERDTIRLGPDARIRAAYPFSAVPTRHRVHLAGGPTVEAMCVIDALGIPAMLDTDAAITTTAPTGGHPITVSVTGGRTTWNPATAVVFLSAYAGGGPSADNCCGYLNAFPDRDAGESWAAAHLHIPGELIDGSQAEQLGRHIFGNLLAAH</sequence>
<dbReference type="STRING" id="208445.SAMN04489727_2003"/>
<protein>
    <submittedName>
        <fullName evidence="1">Alkylmercury lyase</fullName>
    </submittedName>
</protein>
<name>A0A1H4JMS8_9PSEU</name>